<dbReference type="SUPFAM" id="SSF57424">
    <property type="entry name" value="LDL receptor-like module"/>
    <property type="match status" value="1"/>
</dbReference>
<reference evidence="7" key="1">
    <citation type="submission" date="2025-08" db="UniProtKB">
        <authorList>
            <consortium name="RefSeq"/>
        </authorList>
    </citation>
    <scope>IDENTIFICATION</scope>
    <source>
        <tissue evidence="7">Whole sample</tissue>
    </source>
</reference>
<evidence type="ECO:0000313" key="6">
    <source>
        <dbReference type="Proteomes" id="UP000694844"/>
    </source>
</evidence>
<dbReference type="Proteomes" id="UP000694844">
    <property type="component" value="Chromosome 5"/>
</dbReference>
<dbReference type="InterPro" id="IPR016186">
    <property type="entry name" value="C-type_lectin-like/link_sf"/>
</dbReference>
<protein>
    <submittedName>
        <fullName evidence="7">Semaphorin-5B-like isoform X5</fullName>
    </submittedName>
</protein>
<dbReference type="FunFam" id="2.20.100.10:FF:000001">
    <property type="entry name" value="semaphorin-5A isoform X1"/>
    <property type="match status" value="4"/>
</dbReference>
<dbReference type="SUPFAM" id="SSF82895">
    <property type="entry name" value="TSP-1 type 1 repeat"/>
    <property type="match status" value="6"/>
</dbReference>
<dbReference type="InterPro" id="IPR036055">
    <property type="entry name" value="LDL_receptor-like_sf"/>
</dbReference>
<dbReference type="SMART" id="SM00034">
    <property type="entry name" value="CLECT"/>
    <property type="match status" value="2"/>
</dbReference>
<dbReference type="PROSITE" id="PS50068">
    <property type="entry name" value="LDLRA_2"/>
    <property type="match status" value="1"/>
</dbReference>
<dbReference type="InterPro" id="IPR052065">
    <property type="entry name" value="Compl_asym_regulator"/>
</dbReference>
<dbReference type="InterPro" id="IPR001304">
    <property type="entry name" value="C-type_lectin-like"/>
</dbReference>
<name>A0A8B8EGT1_CRAVI</name>
<dbReference type="Pfam" id="PF00059">
    <property type="entry name" value="Lectin_C"/>
    <property type="match status" value="2"/>
</dbReference>
<dbReference type="Pfam" id="PF00057">
    <property type="entry name" value="Ldl_recept_a"/>
    <property type="match status" value="1"/>
</dbReference>
<dbReference type="CDD" id="cd00037">
    <property type="entry name" value="CLECT"/>
    <property type="match status" value="2"/>
</dbReference>
<feature type="domain" description="C-type lectin" evidence="5">
    <location>
        <begin position="170"/>
        <end position="283"/>
    </location>
</feature>
<dbReference type="InterPro" id="IPR036383">
    <property type="entry name" value="TSP1_rpt_sf"/>
</dbReference>
<dbReference type="Gene3D" id="4.10.400.10">
    <property type="entry name" value="Low-density Lipoprotein Receptor"/>
    <property type="match status" value="1"/>
</dbReference>
<dbReference type="SMART" id="SM00192">
    <property type="entry name" value="LDLa"/>
    <property type="match status" value="1"/>
</dbReference>
<evidence type="ECO:0000256" key="2">
    <source>
        <dbReference type="ARBA" id="ARBA00022737"/>
    </source>
</evidence>
<dbReference type="CDD" id="cd00112">
    <property type="entry name" value="LDLa"/>
    <property type="match status" value="1"/>
</dbReference>
<dbReference type="InterPro" id="IPR016187">
    <property type="entry name" value="CTDL_fold"/>
</dbReference>
<keyword evidence="3" id="KW-1015">Disulfide bond</keyword>
<dbReference type="InterPro" id="IPR000884">
    <property type="entry name" value="TSP1_rpt"/>
</dbReference>
<dbReference type="SMART" id="SM00209">
    <property type="entry name" value="TSP1"/>
    <property type="match status" value="6"/>
</dbReference>
<accession>A0A8B8EGT1</accession>
<evidence type="ECO:0000256" key="3">
    <source>
        <dbReference type="ARBA" id="ARBA00023157"/>
    </source>
</evidence>
<dbReference type="SUPFAM" id="SSF56436">
    <property type="entry name" value="C-type lectin-like"/>
    <property type="match status" value="2"/>
</dbReference>
<dbReference type="GeneID" id="111134775"/>
<dbReference type="RefSeq" id="XP_022339842.1">
    <property type="nucleotide sequence ID" value="XM_022484134.1"/>
</dbReference>
<proteinExistence type="predicted"/>
<dbReference type="PROSITE" id="PS50041">
    <property type="entry name" value="C_TYPE_LECTIN_2"/>
    <property type="match status" value="2"/>
</dbReference>
<dbReference type="PANTHER" id="PTHR22906">
    <property type="entry name" value="PROPERDIN"/>
    <property type="match status" value="1"/>
</dbReference>
<dbReference type="PROSITE" id="PS50092">
    <property type="entry name" value="TSP1"/>
    <property type="match status" value="6"/>
</dbReference>
<dbReference type="Gene3D" id="3.10.100.10">
    <property type="entry name" value="Mannose-Binding Protein A, subunit A"/>
    <property type="match status" value="2"/>
</dbReference>
<evidence type="ECO:0000259" key="5">
    <source>
        <dbReference type="PROSITE" id="PS50041"/>
    </source>
</evidence>
<gene>
    <name evidence="7" type="primary">LOC111134775</name>
</gene>
<dbReference type="FunFam" id="2.20.100.10:FF:000007">
    <property type="entry name" value="Thrombospondin 1"/>
    <property type="match status" value="2"/>
</dbReference>
<evidence type="ECO:0000256" key="4">
    <source>
        <dbReference type="PROSITE-ProRule" id="PRU00124"/>
    </source>
</evidence>
<feature type="domain" description="C-type lectin" evidence="5">
    <location>
        <begin position="43"/>
        <end position="155"/>
    </location>
</feature>
<evidence type="ECO:0000256" key="1">
    <source>
        <dbReference type="ARBA" id="ARBA00022536"/>
    </source>
</evidence>
<dbReference type="Gene3D" id="2.20.100.10">
    <property type="entry name" value="Thrombospondin type-1 (TSP1) repeat"/>
    <property type="match status" value="6"/>
</dbReference>
<dbReference type="Pfam" id="PF00090">
    <property type="entry name" value="TSP_1"/>
    <property type="match status" value="6"/>
</dbReference>
<keyword evidence="6" id="KW-1185">Reference proteome</keyword>
<sequence>MIGLLKKSLVFYRVCTLALVIALFVLPGNKVSAVTCSSGWTKYGENCYRLYTTRRPWMDALKACQAVGSSLVDVGSDGEQTFVHNLARGNEFWISGSDSSTERQWLWYGSIQSWGYTKWNSGEPNDAGGEDCASLLSGGRWNDYPCSRDMAYICEQTTALDACDSTWSFRDGRCYKLFTSKVTWSNALKTCQANSANLVNIADSGENSFVRGIAAGNHIWMGGFDGPKEGSWAWSGGVFSFSYTNWNSGQPDNSGDEDCNMMYHDSGRWNDLSCSSSLAFVCEKYTPPINGGWSGFGSYGGCTKTCGSGTQTRSRSCNNPTPQWGGDQCPGSATQSIACNTHSCPINGNWGSWGSYGSCTVTCGGGTQQRSRSCNNPAPQYGGANCAGSSVSSQSCNTHNCPIDGQWTSWGSYGSCTVTCGGGSQSRSRSCTNPAPQYGGASCVGFTSSSQACNTHNCPIDGGWGSWGSYGSCTVTCGGGTQERSRTCTNPAPQYGGANCPGSSVSSQDCNTHHCPIDGAWSAWAAYGTCSVTCGGGTQSRPRTCTNPTPQYGGASCVGASSSSQDCNTQVCIIDGSWGAWAAWGSCSKSCGGGRKSRTRICDNPKPANGGKQCPGGSADFDDCNTAACPTVAAGTYQQLCPTGYFTCQSGGITCIQSTFQCDCSPDCDDGSDESATYGGCTAECRSGSGQTTASLTILMGTLVCSLIAYFITSI</sequence>
<comment type="caution">
    <text evidence="4">Lacks conserved residue(s) required for the propagation of feature annotation.</text>
</comment>
<keyword evidence="2" id="KW-0677">Repeat</keyword>
<dbReference type="AlphaFoldDB" id="A0A8B8EGT1"/>
<organism evidence="6 7">
    <name type="scientific">Crassostrea virginica</name>
    <name type="common">Eastern oyster</name>
    <dbReference type="NCBI Taxonomy" id="6565"/>
    <lineage>
        <taxon>Eukaryota</taxon>
        <taxon>Metazoa</taxon>
        <taxon>Spiralia</taxon>
        <taxon>Lophotrochozoa</taxon>
        <taxon>Mollusca</taxon>
        <taxon>Bivalvia</taxon>
        <taxon>Autobranchia</taxon>
        <taxon>Pteriomorphia</taxon>
        <taxon>Ostreida</taxon>
        <taxon>Ostreoidea</taxon>
        <taxon>Ostreidae</taxon>
        <taxon>Crassostrea</taxon>
    </lineage>
</organism>
<evidence type="ECO:0000313" key="7">
    <source>
        <dbReference type="RefSeq" id="XP_022339842.1"/>
    </source>
</evidence>
<dbReference type="InterPro" id="IPR002172">
    <property type="entry name" value="LDrepeatLR_classA_rpt"/>
</dbReference>
<dbReference type="OrthoDB" id="6123305at2759"/>
<keyword evidence="1" id="KW-0245">EGF-like domain</keyword>